<accession>A0ABD5F3R8</accession>
<dbReference type="Pfam" id="PF12666">
    <property type="entry name" value="PrgI"/>
    <property type="match status" value="1"/>
</dbReference>
<organism evidence="2 3">
    <name type="scientific">Enterococcus avium</name>
    <name type="common">Streptococcus avium</name>
    <dbReference type="NCBI Taxonomy" id="33945"/>
    <lineage>
        <taxon>Bacteria</taxon>
        <taxon>Bacillati</taxon>
        <taxon>Bacillota</taxon>
        <taxon>Bacilli</taxon>
        <taxon>Lactobacillales</taxon>
        <taxon>Enterococcaceae</taxon>
        <taxon>Enterococcus</taxon>
    </lineage>
</organism>
<gene>
    <name evidence="2" type="ORF">P7D79_01440</name>
</gene>
<sequence length="118" mass="13548">MKVPKEIKDYREKILFGMSLRQLLFFVLTLAIAIGGSFYCVKILGMKIDTAGNIIIPLLVPIVAFGWVRKNGMSLEKYLKVVFKHQLKVGKRIYQTREKVPMSGFNKKKIKKLGETTR</sequence>
<reference evidence="2 3" key="1">
    <citation type="submission" date="2023-03" db="EMBL/GenBank/DDBJ databases">
        <authorList>
            <person name="Shen W."/>
            <person name="Cai J."/>
        </authorList>
    </citation>
    <scope>NUCLEOTIDE SEQUENCE [LARGE SCALE GENOMIC DNA]</scope>
    <source>
        <strain evidence="2 3">Y2</strain>
    </source>
</reference>
<evidence type="ECO:0000313" key="3">
    <source>
        <dbReference type="Proteomes" id="UP001264335"/>
    </source>
</evidence>
<keyword evidence="1" id="KW-0472">Membrane</keyword>
<keyword evidence="1" id="KW-1133">Transmembrane helix</keyword>
<dbReference type="EMBL" id="JARPWY010000002">
    <property type="protein sequence ID" value="MDT2512885.1"/>
    <property type="molecule type" value="Genomic_DNA"/>
</dbReference>
<evidence type="ECO:0000256" key="1">
    <source>
        <dbReference type="SAM" id="Phobius"/>
    </source>
</evidence>
<proteinExistence type="predicted"/>
<feature type="transmembrane region" description="Helical" evidence="1">
    <location>
        <begin position="23"/>
        <end position="44"/>
    </location>
</feature>
<feature type="transmembrane region" description="Helical" evidence="1">
    <location>
        <begin position="50"/>
        <end position="68"/>
    </location>
</feature>
<dbReference type="Proteomes" id="UP001264335">
    <property type="component" value="Unassembled WGS sequence"/>
</dbReference>
<evidence type="ECO:0000313" key="2">
    <source>
        <dbReference type="EMBL" id="MDT2512885.1"/>
    </source>
</evidence>
<dbReference type="AlphaFoldDB" id="A0ABD5F3R8"/>
<dbReference type="InterPro" id="IPR024414">
    <property type="entry name" value="Uncharacterised_PrgI"/>
</dbReference>
<keyword evidence="1" id="KW-0812">Transmembrane</keyword>
<name>A0ABD5F3R8_ENTAV</name>
<protein>
    <submittedName>
        <fullName evidence="2">PrgI family protein</fullName>
    </submittedName>
</protein>
<comment type="caution">
    <text evidence="2">The sequence shown here is derived from an EMBL/GenBank/DDBJ whole genome shotgun (WGS) entry which is preliminary data.</text>
</comment>
<dbReference type="RefSeq" id="WP_244299276.1">
    <property type="nucleotide sequence ID" value="NZ_CABGUH010000035.1"/>
</dbReference>